<dbReference type="Proteomes" id="UP000246078">
    <property type="component" value="Unassembled WGS sequence"/>
</dbReference>
<dbReference type="OrthoDB" id="249279at2759"/>
<protein>
    <submittedName>
        <fullName evidence="1">Uncharacterized protein</fullName>
    </submittedName>
</protein>
<evidence type="ECO:0000313" key="1">
    <source>
        <dbReference type="EMBL" id="PWV07509.1"/>
    </source>
</evidence>
<dbReference type="AlphaFoldDB" id="A0A2V2WIQ0"/>
<evidence type="ECO:0000313" key="2">
    <source>
        <dbReference type="Proteomes" id="UP000246078"/>
    </source>
</evidence>
<gene>
    <name evidence="1" type="ORF">C3747_101g87</name>
</gene>
<dbReference type="EMBL" id="PRFC01000101">
    <property type="protein sequence ID" value="PWV07509.1"/>
    <property type="molecule type" value="Genomic_DNA"/>
</dbReference>
<name>A0A2V2WIQ0_TRYCR</name>
<reference evidence="1 2" key="1">
    <citation type="journal article" date="2018" name="Microb. Genom.">
        <title>Expanding an expanded genome: long-read sequencing of Trypanosoma cruzi.</title>
        <authorList>
            <person name="Berna L."/>
            <person name="Rodriguez M."/>
            <person name="Chiribao M.L."/>
            <person name="Parodi-Talice A."/>
            <person name="Pita S."/>
            <person name="Rijo G."/>
            <person name="Alvarez-Valin F."/>
            <person name="Robello C."/>
        </authorList>
    </citation>
    <scope>NUCLEOTIDE SEQUENCE [LARGE SCALE GENOMIC DNA]</scope>
    <source>
        <strain evidence="1 2">TCC</strain>
    </source>
</reference>
<organism evidence="1 2">
    <name type="scientific">Trypanosoma cruzi</name>
    <dbReference type="NCBI Taxonomy" id="5693"/>
    <lineage>
        <taxon>Eukaryota</taxon>
        <taxon>Discoba</taxon>
        <taxon>Euglenozoa</taxon>
        <taxon>Kinetoplastea</taxon>
        <taxon>Metakinetoplastina</taxon>
        <taxon>Trypanosomatida</taxon>
        <taxon>Trypanosomatidae</taxon>
        <taxon>Trypanosoma</taxon>
        <taxon>Schizotrypanum</taxon>
    </lineage>
</organism>
<dbReference type="VEuPathDB" id="TriTrypDB:TcCLB.504213.29"/>
<accession>A0A2V2WIQ0</accession>
<proteinExistence type="predicted"/>
<sequence>MSEERLDSLFDTAVEAVAELERRRSLLHSSLQAAHFLYSNVQWEMDRAGLVLGLAAVPAPEGAVCPQLGVAWRATSTEEMDKEGGEGSHDCYKLSVVKMAAGEGKDPARWFASVPSKRLRACQQQFREVLNACVQVVQAQERALAAAENYRVAAL</sequence>
<dbReference type="VEuPathDB" id="TriTrypDB:C3747_101g87"/>
<dbReference type="VEuPathDB" id="TriTrypDB:TcBrA4_0133910"/>
<comment type="caution">
    <text evidence="1">The sequence shown here is derived from an EMBL/GenBank/DDBJ whole genome shotgun (WGS) entry which is preliminary data.</text>
</comment>
<dbReference type="VEuPathDB" id="TriTrypDB:BCY84_20324"/>
<dbReference type="VEuPathDB" id="TriTrypDB:TcG_03984"/>
<dbReference type="VEuPathDB" id="TriTrypDB:TcCL_NonESM13703"/>
<dbReference type="VEuPathDB" id="TriTrypDB:TcCLB.508857.110"/>